<feature type="region of interest" description="Disordered" evidence="1">
    <location>
        <begin position="1"/>
        <end position="25"/>
    </location>
</feature>
<keyword evidence="3" id="KW-1185">Reference proteome</keyword>
<evidence type="ECO:0000313" key="2">
    <source>
        <dbReference type="EMBL" id="KAG1524401.1"/>
    </source>
</evidence>
<comment type="caution">
    <text evidence="2">The sequence shown here is derived from an EMBL/GenBank/DDBJ whole genome shotgun (WGS) entry which is preliminary data.</text>
</comment>
<name>A0A9P6XM60_9FUNG</name>
<gene>
    <name evidence="2" type="ORF">G6F50_018531</name>
</gene>
<feature type="compositionally biased region" description="Basic and acidic residues" evidence="1">
    <location>
        <begin position="1"/>
        <end position="22"/>
    </location>
</feature>
<evidence type="ECO:0000313" key="3">
    <source>
        <dbReference type="Proteomes" id="UP000740926"/>
    </source>
</evidence>
<proteinExistence type="predicted"/>
<organism evidence="2 3">
    <name type="scientific">Rhizopus delemar</name>
    <dbReference type="NCBI Taxonomy" id="936053"/>
    <lineage>
        <taxon>Eukaryota</taxon>
        <taxon>Fungi</taxon>
        <taxon>Fungi incertae sedis</taxon>
        <taxon>Mucoromycota</taxon>
        <taxon>Mucoromycotina</taxon>
        <taxon>Mucoromycetes</taxon>
        <taxon>Mucorales</taxon>
        <taxon>Mucorineae</taxon>
        <taxon>Rhizopodaceae</taxon>
        <taxon>Rhizopus</taxon>
    </lineage>
</organism>
<sequence>MRAGSHPDRGDAPEMAARDPLRQELGGDPVKAAQALISAAQAQYAPLHLFLGRDAFDQARGKIQSVQQELARWREMSVSIGFVDERRLAA</sequence>
<dbReference type="Proteomes" id="UP000740926">
    <property type="component" value="Unassembled WGS sequence"/>
</dbReference>
<dbReference type="EMBL" id="JAANIU010019508">
    <property type="protein sequence ID" value="KAG1524401.1"/>
    <property type="molecule type" value="Genomic_DNA"/>
</dbReference>
<protein>
    <submittedName>
        <fullName evidence="2">Uncharacterized protein</fullName>
    </submittedName>
</protein>
<evidence type="ECO:0000256" key="1">
    <source>
        <dbReference type="SAM" id="MobiDB-lite"/>
    </source>
</evidence>
<accession>A0A9P6XM60</accession>
<dbReference type="AlphaFoldDB" id="A0A9P6XM60"/>
<dbReference type="Gene3D" id="3.40.50.720">
    <property type="entry name" value="NAD(P)-binding Rossmann-like Domain"/>
    <property type="match status" value="1"/>
</dbReference>
<reference evidence="2 3" key="1">
    <citation type="journal article" date="2020" name="Microb. Genom.">
        <title>Genetic diversity of clinical and environmental Mucorales isolates obtained from an investigation of mucormycosis cases among solid organ transplant recipients.</title>
        <authorList>
            <person name="Nguyen M.H."/>
            <person name="Kaul D."/>
            <person name="Muto C."/>
            <person name="Cheng S.J."/>
            <person name="Richter R.A."/>
            <person name="Bruno V.M."/>
            <person name="Liu G."/>
            <person name="Beyhan S."/>
            <person name="Sundermann A.J."/>
            <person name="Mounaud S."/>
            <person name="Pasculle A.W."/>
            <person name="Nierman W.C."/>
            <person name="Driscoll E."/>
            <person name="Cumbie R."/>
            <person name="Clancy C.J."/>
            <person name="Dupont C.L."/>
        </authorList>
    </citation>
    <scope>NUCLEOTIDE SEQUENCE [LARGE SCALE GENOMIC DNA]</scope>
    <source>
        <strain evidence="2 3">GL24</strain>
    </source>
</reference>